<keyword evidence="2" id="KW-0472">Membrane</keyword>
<feature type="region of interest" description="Disordered" evidence="1">
    <location>
        <begin position="84"/>
        <end position="121"/>
    </location>
</feature>
<sequence>MYVRAITRRGRYRKWLVAGLIAFVVLVQVFPVLWRPLAAIIEMWTDIKHPVVKVDDVLLMAISTKQPRVRQRQREPVVYKDLPPMTSSARHVSPVDARQSSRRVRNPPSVGSIRGSQAPARDLTSIHHKWNPVSPPNGYSSNCSTQAPLHKRLHCLTDDTAAYFSKTFNWICFIDGTARVTSADGCVCRKAWFGSMCSIPKAVHVSNYPDEYGLGAMTIPRRIIYAFPFANEFDLLETRLHELSGSVDVYVILESNYTASGQPKELRLLQRMRDGFLRELQSKIVYVLLDYFPLDGHADGWAVDALLRNYIGYDGFSRIRNIRDDDLIISTDADEIPTRSALVFLKVHYGYPEPIGFNLRHNVFGFFFRSPDTGNSHVFGACSVAMLKWIFDGYLYRLRRATKHMTDNPRLVNEYKYKAGGRIHTWSFGSAALPSGWHCSWCFRPEGIRFKMLAAHVSDMPRWGAFPSKLALGYIRNTIELGLWFDDETRLVATNTNDTELYAPEYTRNHAEKFRHILRVPFRSQKDSI</sequence>
<feature type="transmembrane region" description="Helical" evidence="2">
    <location>
        <begin position="12"/>
        <end position="34"/>
    </location>
</feature>
<protein>
    <recommendedName>
        <fullName evidence="5">Beta-1,4-mannosyl-glycoprotein beta-1,4-N-acetylglucosaminyltransferase</fullName>
    </recommendedName>
</protein>
<keyword evidence="4" id="KW-1185">Reference proteome</keyword>
<evidence type="ECO:0000256" key="1">
    <source>
        <dbReference type="SAM" id="MobiDB-lite"/>
    </source>
</evidence>
<dbReference type="GO" id="GO:0003830">
    <property type="term" value="F:beta-1,4-mannosylglycoprotein 4-beta-N-acetylglucosaminyltransferase activity"/>
    <property type="evidence" value="ECO:0007669"/>
    <property type="project" value="InterPro"/>
</dbReference>
<evidence type="ECO:0000256" key="2">
    <source>
        <dbReference type="SAM" id="Phobius"/>
    </source>
</evidence>
<dbReference type="AlphaFoldDB" id="A0AAD9UCX1"/>
<dbReference type="InterPro" id="IPR006813">
    <property type="entry name" value="Glyco_trans_17"/>
</dbReference>
<dbReference type="GO" id="GO:0016020">
    <property type="term" value="C:membrane"/>
    <property type="evidence" value="ECO:0007669"/>
    <property type="project" value="InterPro"/>
</dbReference>
<dbReference type="Pfam" id="PF04724">
    <property type="entry name" value="Glyco_transf_17"/>
    <property type="match status" value="1"/>
</dbReference>
<evidence type="ECO:0000313" key="4">
    <source>
        <dbReference type="Proteomes" id="UP001209878"/>
    </source>
</evidence>
<reference evidence="3" key="1">
    <citation type="journal article" date="2023" name="Mol. Biol. Evol.">
        <title>Third-Generation Sequencing Reveals the Adaptive Role of the Epigenome in Three Deep-Sea Polychaetes.</title>
        <authorList>
            <person name="Perez M."/>
            <person name="Aroh O."/>
            <person name="Sun Y."/>
            <person name="Lan Y."/>
            <person name="Juniper S.K."/>
            <person name="Young C.R."/>
            <person name="Angers B."/>
            <person name="Qian P.Y."/>
        </authorList>
    </citation>
    <scope>NUCLEOTIDE SEQUENCE</scope>
    <source>
        <strain evidence="3">R07B-5</strain>
    </source>
</reference>
<proteinExistence type="predicted"/>
<keyword evidence="2" id="KW-1133">Transmembrane helix</keyword>
<dbReference type="EMBL" id="JAODUO010000257">
    <property type="protein sequence ID" value="KAK2184686.1"/>
    <property type="molecule type" value="Genomic_DNA"/>
</dbReference>
<evidence type="ECO:0000313" key="3">
    <source>
        <dbReference type="EMBL" id="KAK2184686.1"/>
    </source>
</evidence>
<comment type="caution">
    <text evidence="3">The sequence shown here is derived from an EMBL/GenBank/DDBJ whole genome shotgun (WGS) entry which is preliminary data.</text>
</comment>
<accession>A0AAD9UCX1</accession>
<dbReference type="PANTHER" id="PTHR12224:SF0">
    <property type="entry name" value="BETA-1,4-MANNOSYL-GLYCOPROTEIN 4-BETA-N-ACETYLGLUCOSAMINYLTRANSFERASE"/>
    <property type="match status" value="1"/>
</dbReference>
<gene>
    <name evidence="3" type="ORF">NP493_257g03082</name>
</gene>
<dbReference type="Proteomes" id="UP001209878">
    <property type="component" value="Unassembled WGS sequence"/>
</dbReference>
<name>A0AAD9UCX1_RIDPI</name>
<organism evidence="3 4">
    <name type="scientific">Ridgeia piscesae</name>
    <name type="common">Tubeworm</name>
    <dbReference type="NCBI Taxonomy" id="27915"/>
    <lineage>
        <taxon>Eukaryota</taxon>
        <taxon>Metazoa</taxon>
        <taxon>Spiralia</taxon>
        <taxon>Lophotrochozoa</taxon>
        <taxon>Annelida</taxon>
        <taxon>Polychaeta</taxon>
        <taxon>Sedentaria</taxon>
        <taxon>Canalipalpata</taxon>
        <taxon>Sabellida</taxon>
        <taxon>Siboglinidae</taxon>
        <taxon>Ridgeia</taxon>
    </lineage>
</organism>
<dbReference type="GO" id="GO:0006044">
    <property type="term" value="P:N-acetylglucosamine metabolic process"/>
    <property type="evidence" value="ECO:0007669"/>
    <property type="project" value="TreeGrafter"/>
</dbReference>
<keyword evidence="2" id="KW-0812">Transmembrane</keyword>
<evidence type="ECO:0008006" key="5">
    <source>
        <dbReference type="Google" id="ProtNLM"/>
    </source>
</evidence>
<dbReference type="PANTHER" id="PTHR12224">
    <property type="entry name" value="BETA-1,4-MANNOSYL-GLYCOPROTEIN BETA-1,4-N-ACETYLGLUCOSAMINYL-TRANSFERASE"/>
    <property type="match status" value="1"/>
</dbReference>